<evidence type="ECO:0000256" key="3">
    <source>
        <dbReference type="ARBA" id="ARBA00023097"/>
    </source>
</evidence>
<protein>
    <submittedName>
        <fullName evidence="7">Succinate-semialdehyde dehdyrogenase</fullName>
        <ecNumber evidence="7">1.2.1.16</ecNumber>
    </submittedName>
</protein>
<dbReference type="FunFam" id="3.40.605.10:FF:000026">
    <property type="entry name" value="Aldehyde dehydrogenase, putative"/>
    <property type="match status" value="1"/>
</dbReference>
<sequence>MLDKTTDLAGMLDDPSLLEPRAFVGGQWIAGDGGTFDVTNPARGDVIAEMSDLSRAQVADAIDQAYQAQKDWARWTAKERSQVMRKWYDLMMENQRDLGKIMTAEQGKPLKEAMGEIAYGASFIEFYAEEAKRVLGEQIPGHARDKRILVMKQPIGVAASITPWNFPNAMITRKAGPALAAGCTFVARPAKETPLSATAIAVLAERAGMPAGVFNVVTSSSSSEIGKEFCENPKVAKITFTGSTEVGRILLKQAADQVKKCSMELGGNAPFIVFDDADVDAAVEGAIACKFRNNGQTCVCANRLYIQDGIYDEFAEKLKARVEQLKVGDGLEDEEADLGPMITRDAIDKVQEHIRDAKSKGGKVILGSDQHDAEGNFFKPAIVTGATQEMAFATEETFGPLAPLFRFTDEDEVIGVANDTIFGLASYFYAKDLSRVWKVAEELEYGIVGVNTGLISTEVAPFGGVKQSGLGREGSHHGIDEYLEMKYVCLTL</sequence>
<evidence type="ECO:0000256" key="1">
    <source>
        <dbReference type="ARBA" id="ARBA00009986"/>
    </source>
</evidence>
<dbReference type="FunFam" id="3.40.309.10:FF:000004">
    <property type="entry name" value="Succinate-semialdehyde dehydrogenase I"/>
    <property type="match status" value="1"/>
</dbReference>
<dbReference type="NCBIfam" id="TIGR01780">
    <property type="entry name" value="SSADH"/>
    <property type="match status" value="1"/>
</dbReference>
<dbReference type="GO" id="GO:0009450">
    <property type="term" value="P:gamma-aminobutyric acid catabolic process"/>
    <property type="evidence" value="ECO:0007669"/>
    <property type="project" value="InterPro"/>
</dbReference>
<dbReference type="InterPro" id="IPR010102">
    <property type="entry name" value="Succ_semiAld_DH"/>
</dbReference>
<gene>
    <name evidence="7" type="primary">gabD</name>
    <name evidence="7" type="ORF">OCH239_11650</name>
</gene>
<reference evidence="7 8" key="1">
    <citation type="submission" date="2014-01" db="EMBL/GenBank/DDBJ databases">
        <title>Roseivivax halodurans JCM 10272 Genome Sequencing.</title>
        <authorList>
            <person name="Lai Q."/>
            <person name="Li G."/>
            <person name="Shao Z."/>
        </authorList>
    </citation>
    <scope>NUCLEOTIDE SEQUENCE [LARGE SCALE GENOMIC DNA]</scope>
    <source>
        <strain evidence="7 8">JCM 10272</strain>
    </source>
</reference>
<dbReference type="PANTHER" id="PTHR43353:SF5">
    <property type="entry name" value="SUCCINATE-SEMIALDEHYDE DEHYDROGENASE, MITOCHONDRIAL"/>
    <property type="match status" value="1"/>
</dbReference>
<dbReference type="InterPro" id="IPR015590">
    <property type="entry name" value="Aldehyde_DH_dom"/>
</dbReference>
<evidence type="ECO:0000259" key="6">
    <source>
        <dbReference type="Pfam" id="PF00171"/>
    </source>
</evidence>
<dbReference type="AlphaFoldDB" id="X7EIV8"/>
<dbReference type="InterPro" id="IPR029510">
    <property type="entry name" value="Ald_DH_CS_GLU"/>
</dbReference>
<dbReference type="InterPro" id="IPR016160">
    <property type="entry name" value="Ald_DH_CS_CYS"/>
</dbReference>
<evidence type="ECO:0000256" key="5">
    <source>
        <dbReference type="RuleBase" id="RU003345"/>
    </source>
</evidence>
<dbReference type="Gene3D" id="3.40.309.10">
    <property type="entry name" value="Aldehyde Dehydrogenase, Chain A, domain 2"/>
    <property type="match status" value="1"/>
</dbReference>
<dbReference type="PROSITE" id="PS00070">
    <property type="entry name" value="ALDEHYDE_DEHYDR_CYS"/>
    <property type="match status" value="1"/>
</dbReference>
<evidence type="ECO:0000256" key="2">
    <source>
        <dbReference type="ARBA" id="ARBA00023002"/>
    </source>
</evidence>
<keyword evidence="3" id="KW-0558">Oxidation</keyword>
<dbReference type="PATRIC" id="fig|1449350.3.peg.943"/>
<dbReference type="STRING" id="1449350.OCH239_11650"/>
<dbReference type="InterPro" id="IPR050740">
    <property type="entry name" value="Aldehyde_DH_Superfamily"/>
</dbReference>
<dbReference type="RefSeq" id="WP_037259354.1">
    <property type="nucleotide sequence ID" value="NZ_JALZ01000003.1"/>
</dbReference>
<comment type="caution">
    <text evidence="7">The sequence shown here is derived from an EMBL/GenBank/DDBJ whole genome shotgun (WGS) entry which is preliminary data.</text>
</comment>
<accession>X7EIV8</accession>
<dbReference type="InterPro" id="IPR016163">
    <property type="entry name" value="Ald_DH_C"/>
</dbReference>
<dbReference type="InterPro" id="IPR016162">
    <property type="entry name" value="Ald_DH_N"/>
</dbReference>
<dbReference type="GO" id="GO:0004777">
    <property type="term" value="F:succinate-semialdehyde dehydrogenase (NAD+) activity"/>
    <property type="evidence" value="ECO:0007669"/>
    <property type="project" value="TreeGrafter"/>
</dbReference>
<comment type="similarity">
    <text evidence="1 5">Belongs to the aldehyde dehydrogenase family.</text>
</comment>
<organism evidence="7 8">
    <name type="scientific">Roseivivax halodurans JCM 10272</name>
    <dbReference type="NCBI Taxonomy" id="1449350"/>
    <lineage>
        <taxon>Bacteria</taxon>
        <taxon>Pseudomonadati</taxon>
        <taxon>Pseudomonadota</taxon>
        <taxon>Alphaproteobacteria</taxon>
        <taxon>Rhodobacterales</taxon>
        <taxon>Roseobacteraceae</taxon>
        <taxon>Roseivivax</taxon>
    </lineage>
</organism>
<dbReference type="EMBL" id="JALZ01000003">
    <property type="protein sequence ID" value="ETX15832.1"/>
    <property type="molecule type" value="Genomic_DNA"/>
</dbReference>
<dbReference type="PANTHER" id="PTHR43353">
    <property type="entry name" value="SUCCINATE-SEMIALDEHYDE DEHYDROGENASE, MITOCHONDRIAL"/>
    <property type="match status" value="1"/>
</dbReference>
<dbReference type="InterPro" id="IPR016161">
    <property type="entry name" value="Ald_DH/histidinol_DH"/>
</dbReference>
<feature type="domain" description="Aldehyde dehydrogenase" evidence="6">
    <location>
        <begin position="28"/>
        <end position="488"/>
    </location>
</feature>
<name>X7EIV8_9RHOB</name>
<dbReference type="EC" id="1.2.1.16" evidence="7"/>
<evidence type="ECO:0000256" key="4">
    <source>
        <dbReference type="PROSITE-ProRule" id="PRU10007"/>
    </source>
</evidence>
<dbReference type="eggNOG" id="COG1012">
    <property type="taxonomic scope" value="Bacteria"/>
</dbReference>
<dbReference type="Pfam" id="PF00171">
    <property type="entry name" value="Aldedh"/>
    <property type="match status" value="1"/>
</dbReference>
<proteinExistence type="inferred from homology"/>
<dbReference type="FunFam" id="3.40.605.10:FF:000005">
    <property type="entry name" value="Succinate-semialdehyde dehydrogenase I"/>
    <property type="match status" value="1"/>
</dbReference>
<feature type="active site" evidence="4">
    <location>
        <position position="264"/>
    </location>
</feature>
<keyword evidence="2 5" id="KW-0560">Oxidoreductase</keyword>
<dbReference type="Proteomes" id="UP000022447">
    <property type="component" value="Unassembled WGS sequence"/>
</dbReference>
<evidence type="ECO:0000313" key="8">
    <source>
        <dbReference type="Proteomes" id="UP000022447"/>
    </source>
</evidence>
<dbReference type="PROSITE" id="PS00687">
    <property type="entry name" value="ALDEHYDE_DEHYDR_GLU"/>
    <property type="match status" value="1"/>
</dbReference>
<dbReference type="CDD" id="cd07103">
    <property type="entry name" value="ALDH_F5_SSADH_GabD"/>
    <property type="match status" value="1"/>
</dbReference>
<dbReference type="OrthoDB" id="9812625at2"/>
<keyword evidence="8" id="KW-1185">Reference proteome</keyword>
<dbReference type="Gene3D" id="3.40.605.10">
    <property type="entry name" value="Aldehyde Dehydrogenase, Chain A, domain 1"/>
    <property type="match status" value="1"/>
</dbReference>
<dbReference type="SUPFAM" id="SSF53720">
    <property type="entry name" value="ALDH-like"/>
    <property type="match status" value="1"/>
</dbReference>
<evidence type="ECO:0000313" key="7">
    <source>
        <dbReference type="EMBL" id="ETX15832.1"/>
    </source>
</evidence>